<evidence type="ECO:0000313" key="3">
    <source>
        <dbReference type="Proteomes" id="UP000812961"/>
    </source>
</evidence>
<dbReference type="NCBIfam" id="NF033537">
    <property type="entry name" value="lasso_biosyn_B2"/>
    <property type="match status" value="1"/>
</dbReference>
<accession>A0ABS7GL27</accession>
<comment type="caution">
    <text evidence="2">The sequence shown here is derived from an EMBL/GenBank/DDBJ whole genome shotgun (WGS) entry which is preliminary data.</text>
</comment>
<keyword evidence="3" id="KW-1185">Reference proteome</keyword>
<evidence type="ECO:0000313" key="2">
    <source>
        <dbReference type="EMBL" id="MBW8687419.1"/>
    </source>
</evidence>
<proteinExistence type="predicted"/>
<feature type="domain" description="Microcin J25-processing protein McjB C-terminal" evidence="1">
    <location>
        <begin position="42"/>
        <end position="132"/>
    </location>
</feature>
<evidence type="ECO:0000259" key="1">
    <source>
        <dbReference type="Pfam" id="PF13471"/>
    </source>
</evidence>
<gene>
    <name evidence="2" type="ORF">K1Y79_23990</name>
</gene>
<reference evidence="2 3" key="1">
    <citation type="submission" date="2021-08" db="EMBL/GenBank/DDBJ databases">
        <title>The genome sequence of Chitinophaga sp. B61.</title>
        <authorList>
            <person name="Zhang X."/>
        </authorList>
    </citation>
    <scope>NUCLEOTIDE SEQUENCE [LARGE SCALE GENOMIC DNA]</scope>
    <source>
        <strain evidence="2 3">B61</strain>
    </source>
</reference>
<protein>
    <submittedName>
        <fullName evidence="2">Lasso peptide biosynthesis B2 protein</fullName>
    </submittedName>
</protein>
<dbReference type="Pfam" id="PF13471">
    <property type="entry name" value="Transglut_core3"/>
    <property type="match status" value="1"/>
</dbReference>
<name>A0ABS7GL27_9BACT</name>
<sequence length="136" mass="15134">MKKFVRASCLFAEAWCCLGVARVMLICMPFRKIAPFLGENISSSPPAPLRTTARSQRIRAAISRAAACAPWRTRCFEQALAGKFMLRYRRMSGIVFFGVNKTGDAIKAHAWLESEGIIITGGNGTEQYKVIARFKN</sequence>
<organism evidence="2 3">
    <name type="scientific">Chitinophaga rhizophila</name>
    <dbReference type="NCBI Taxonomy" id="2866212"/>
    <lineage>
        <taxon>Bacteria</taxon>
        <taxon>Pseudomonadati</taxon>
        <taxon>Bacteroidota</taxon>
        <taxon>Chitinophagia</taxon>
        <taxon>Chitinophagales</taxon>
        <taxon>Chitinophagaceae</taxon>
        <taxon>Chitinophaga</taxon>
    </lineage>
</organism>
<dbReference type="InterPro" id="IPR032708">
    <property type="entry name" value="McjB_C"/>
</dbReference>
<dbReference type="Proteomes" id="UP000812961">
    <property type="component" value="Unassembled WGS sequence"/>
</dbReference>
<dbReference type="InterPro" id="IPR053521">
    <property type="entry name" value="McjB-like"/>
</dbReference>
<dbReference type="EMBL" id="JAICCF010000004">
    <property type="protein sequence ID" value="MBW8687419.1"/>
    <property type="molecule type" value="Genomic_DNA"/>
</dbReference>
<dbReference type="RefSeq" id="WP_220252730.1">
    <property type="nucleotide sequence ID" value="NZ_JAICCF010000004.1"/>
</dbReference>